<comment type="caution">
    <text evidence="1">The sequence shown here is derived from an EMBL/GenBank/DDBJ whole genome shotgun (WGS) entry which is preliminary data.</text>
</comment>
<dbReference type="EMBL" id="LAZR01000734">
    <property type="protein sequence ID" value="KKN59218.1"/>
    <property type="molecule type" value="Genomic_DNA"/>
</dbReference>
<dbReference type="PROSITE" id="PS51257">
    <property type="entry name" value="PROKAR_LIPOPROTEIN"/>
    <property type="match status" value="1"/>
</dbReference>
<accession>A0A0F9V035</accession>
<organism evidence="1">
    <name type="scientific">marine sediment metagenome</name>
    <dbReference type="NCBI Taxonomy" id="412755"/>
    <lineage>
        <taxon>unclassified sequences</taxon>
        <taxon>metagenomes</taxon>
        <taxon>ecological metagenomes</taxon>
    </lineage>
</organism>
<proteinExistence type="predicted"/>
<name>A0A0F9V035_9ZZZZ</name>
<evidence type="ECO:0000313" key="1">
    <source>
        <dbReference type="EMBL" id="KKN59218.1"/>
    </source>
</evidence>
<gene>
    <name evidence="1" type="ORF">LCGC14_0544450</name>
</gene>
<reference evidence="1" key="1">
    <citation type="journal article" date="2015" name="Nature">
        <title>Complex archaea that bridge the gap between prokaryotes and eukaryotes.</title>
        <authorList>
            <person name="Spang A."/>
            <person name="Saw J.H."/>
            <person name="Jorgensen S.L."/>
            <person name="Zaremba-Niedzwiedzka K."/>
            <person name="Martijn J."/>
            <person name="Lind A.E."/>
            <person name="van Eijk R."/>
            <person name="Schleper C."/>
            <person name="Guy L."/>
            <person name="Ettema T.J."/>
        </authorList>
    </citation>
    <scope>NUCLEOTIDE SEQUENCE</scope>
</reference>
<sequence length="129" mass="15175">MKELVKYLLFMAVCIFVLTFTVSCLAQETFDETIVNPQNPIVDTILDFDNMEIHLKHSEVRTYIISRDVNGDEVRREAGRNYIYRNENEDNPDTPYDETQMHTIFMQKLGLNKAVIKQAVKEMELLKRE</sequence>
<protein>
    <submittedName>
        <fullName evidence="1">Uncharacterized protein</fullName>
    </submittedName>
</protein>
<dbReference type="AlphaFoldDB" id="A0A0F9V035"/>